<dbReference type="AlphaFoldDB" id="A0A445L7S0"/>
<dbReference type="InterPro" id="IPR001763">
    <property type="entry name" value="Rhodanese-like_dom"/>
</dbReference>
<comment type="caution">
    <text evidence="2">The sequence shown here is derived from an EMBL/GenBank/DDBJ whole genome shotgun (WGS) entry which is preliminary data.</text>
</comment>
<gene>
    <name evidence="2" type="ORF">D0Y65_006206</name>
</gene>
<dbReference type="SUPFAM" id="SSF52821">
    <property type="entry name" value="Rhodanese/Cell cycle control phosphatase"/>
    <property type="match status" value="1"/>
</dbReference>
<keyword evidence="3" id="KW-1185">Reference proteome</keyword>
<dbReference type="Proteomes" id="UP000289340">
    <property type="component" value="Chromosome 3"/>
</dbReference>
<dbReference type="PROSITE" id="PS50206">
    <property type="entry name" value="RHODANESE_3"/>
    <property type="match status" value="1"/>
</dbReference>
<dbReference type="InterPro" id="IPR036873">
    <property type="entry name" value="Rhodanese-like_dom_sf"/>
</dbReference>
<feature type="domain" description="Rhodanese" evidence="1">
    <location>
        <begin position="26"/>
        <end position="123"/>
    </location>
</feature>
<reference evidence="2 3" key="1">
    <citation type="submission" date="2018-09" db="EMBL/GenBank/DDBJ databases">
        <title>A high-quality reference genome of wild soybean provides a powerful tool to mine soybean genomes.</title>
        <authorList>
            <person name="Xie M."/>
            <person name="Chung C.Y.L."/>
            <person name="Li M.-W."/>
            <person name="Wong F.-L."/>
            <person name="Chan T.-F."/>
            <person name="Lam H.-M."/>
        </authorList>
    </citation>
    <scope>NUCLEOTIDE SEQUENCE [LARGE SCALE GENOMIC DNA]</scope>
    <source>
        <strain evidence="3">cv. W05</strain>
        <tissue evidence="2">Hypocotyl of etiolated seedlings</tissue>
    </source>
</reference>
<evidence type="ECO:0000259" key="1">
    <source>
        <dbReference type="PROSITE" id="PS50206"/>
    </source>
</evidence>
<dbReference type="PANTHER" id="PTHR45510:SF1">
    <property type="entry name" value="RHODANESE-LIKE DOMAIN-CONTAINING PROTEIN 10"/>
    <property type="match status" value="1"/>
</dbReference>
<sequence>MSLTLCRYKDAKSNTFLPKDASTTINSEGFVLLDIRPTWEREKARVAGSLHVPMFVEDTDNSPITLLKKWVHFGYIGLWTGQYLTTLNSEFLSQVENSIPTGKETKLLVACGGGLSLDAYQVWCISDVHISIPSSDLSAAANNTFVLINGGLIIASAVVPSLVGFHVSSVVPSGNFSGLSCGSLVRSEVVNPTKLTTLAAPLKATIPSNVTPTPLSLSDHVPYEFFIFLSSKQSFNLWPSFLPQIVKRGRFWSREVRGYEWDFEISGLGGLLSLLIFVDFCCEIVQQDFAQVQKNAMYLLVVERLGRIDGDPVLRETRIWATWEYVSSVGGGQQGMSGTWRYVAGVRRPWGRQIVMAAQLIRDRVEMECLEGAWETLEGNTRCRFRGTIRFTATSLVHPDEPARTLQRTVEWTAPWISFVYF</sequence>
<dbReference type="CDD" id="cd00158">
    <property type="entry name" value="RHOD"/>
    <property type="match status" value="1"/>
</dbReference>
<dbReference type="Gene3D" id="3.40.250.10">
    <property type="entry name" value="Rhodanese-like domain"/>
    <property type="match status" value="1"/>
</dbReference>
<protein>
    <submittedName>
        <fullName evidence="2">Rhodanese-like domain-containing protein 10</fullName>
    </submittedName>
</protein>
<dbReference type="InterPro" id="IPR044614">
    <property type="entry name" value="STR10"/>
</dbReference>
<evidence type="ECO:0000313" key="3">
    <source>
        <dbReference type="Proteomes" id="UP000289340"/>
    </source>
</evidence>
<dbReference type="PANTHER" id="PTHR45510">
    <property type="entry name" value="RHODANESE-LIKE DOMAIN-CONTAINING PROTEIN 10"/>
    <property type="match status" value="1"/>
</dbReference>
<dbReference type="EMBL" id="QZWG01000003">
    <property type="protein sequence ID" value="RZC19296.1"/>
    <property type="molecule type" value="Genomic_DNA"/>
</dbReference>
<organism evidence="2 3">
    <name type="scientific">Glycine soja</name>
    <name type="common">Wild soybean</name>
    <dbReference type="NCBI Taxonomy" id="3848"/>
    <lineage>
        <taxon>Eukaryota</taxon>
        <taxon>Viridiplantae</taxon>
        <taxon>Streptophyta</taxon>
        <taxon>Embryophyta</taxon>
        <taxon>Tracheophyta</taxon>
        <taxon>Spermatophyta</taxon>
        <taxon>Magnoliopsida</taxon>
        <taxon>eudicotyledons</taxon>
        <taxon>Gunneridae</taxon>
        <taxon>Pentapetalae</taxon>
        <taxon>rosids</taxon>
        <taxon>fabids</taxon>
        <taxon>Fabales</taxon>
        <taxon>Fabaceae</taxon>
        <taxon>Papilionoideae</taxon>
        <taxon>50 kb inversion clade</taxon>
        <taxon>NPAAA clade</taxon>
        <taxon>indigoferoid/millettioid clade</taxon>
        <taxon>Phaseoleae</taxon>
        <taxon>Glycine</taxon>
        <taxon>Glycine subgen. Soja</taxon>
    </lineage>
</organism>
<accession>A0A445L7S0</accession>
<name>A0A445L7S0_GLYSO</name>
<dbReference type="GO" id="GO:0009507">
    <property type="term" value="C:chloroplast"/>
    <property type="evidence" value="ECO:0007669"/>
    <property type="project" value="TreeGrafter"/>
</dbReference>
<evidence type="ECO:0000313" key="2">
    <source>
        <dbReference type="EMBL" id="RZC19296.1"/>
    </source>
</evidence>
<proteinExistence type="predicted"/>